<protein>
    <recommendedName>
        <fullName evidence="3">Protein sleepless</fullName>
    </recommendedName>
</protein>
<dbReference type="EnsemblMetazoa" id="SMAR004635-RA">
    <property type="protein sequence ID" value="SMAR004635-PA"/>
    <property type="gene ID" value="SMAR004635"/>
</dbReference>
<evidence type="ECO:0000313" key="2">
    <source>
        <dbReference type="Proteomes" id="UP000014500"/>
    </source>
</evidence>
<name>T1IU21_STRMM</name>
<reference evidence="1" key="2">
    <citation type="submission" date="2015-02" db="UniProtKB">
        <authorList>
            <consortium name="EnsemblMetazoa"/>
        </authorList>
    </citation>
    <scope>IDENTIFICATION</scope>
</reference>
<evidence type="ECO:0000313" key="1">
    <source>
        <dbReference type="EnsemblMetazoa" id="SMAR004635-PA"/>
    </source>
</evidence>
<dbReference type="Proteomes" id="UP000014500">
    <property type="component" value="Unassembled WGS sequence"/>
</dbReference>
<proteinExistence type="predicted"/>
<dbReference type="AlphaFoldDB" id="T1IU21"/>
<reference evidence="2" key="1">
    <citation type="submission" date="2011-05" db="EMBL/GenBank/DDBJ databases">
        <authorList>
            <person name="Richards S.R."/>
            <person name="Qu J."/>
            <person name="Jiang H."/>
            <person name="Jhangiani S.N."/>
            <person name="Agravi P."/>
            <person name="Goodspeed R."/>
            <person name="Gross S."/>
            <person name="Mandapat C."/>
            <person name="Jackson L."/>
            <person name="Mathew T."/>
            <person name="Pu L."/>
            <person name="Thornton R."/>
            <person name="Saada N."/>
            <person name="Wilczek-Boney K.B."/>
            <person name="Lee S."/>
            <person name="Kovar C."/>
            <person name="Wu Y."/>
            <person name="Scherer S.E."/>
            <person name="Worley K.C."/>
            <person name="Muzny D.M."/>
            <person name="Gibbs R."/>
        </authorList>
    </citation>
    <scope>NUCLEOTIDE SEQUENCE</scope>
    <source>
        <strain evidence="2">Brora</strain>
    </source>
</reference>
<keyword evidence="2" id="KW-1185">Reference proteome</keyword>
<evidence type="ECO:0008006" key="3">
    <source>
        <dbReference type="Google" id="ProtNLM"/>
    </source>
</evidence>
<dbReference type="EMBL" id="JH431516">
    <property type="status" value="NOT_ANNOTATED_CDS"/>
    <property type="molecule type" value="Genomic_DNA"/>
</dbReference>
<sequence length="242" mass="27830">KVSVFFKKNLLLTLVSSSRIESNRIESNRSVYSIKCLQCNSLQNTNCLHGNLAASDCPTTKNHSFCTTYSRFLFLLRDCSIVDLGNSCRQLMYDPFNKSSERITFCYRTCQHDGCNTSSAMSTVTHARFHFFSLVFLSQATRSCVTFRDYRDSQLKDDVILDLLKNSFFRSGLFTFENMCGRHYNSPKYKNTELSRQINVNFGHLVTGFKRVIQIHNAVLIIMFNDVAIKTSSIEKTLYKSK</sequence>
<organism evidence="1 2">
    <name type="scientific">Strigamia maritima</name>
    <name type="common">European centipede</name>
    <name type="synonym">Geophilus maritimus</name>
    <dbReference type="NCBI Taxonomy" id="126957"/>
    <lineage>
        <taxon>Eukaryota</taxon>
        <taxon>Metazoa</taxon>
        <taxon>Ecdysozoa</taxon>
        <taxon>Arthropoda</taxon>
        <taxon>Myriapoda</taxon>
        <taxon>Chilopoda</taxon>
        <taxon>Pleurostigmophora</taxon>
        <taxon>Geophilomorpha</taxon>
        <taxon>Linotaeniidae</taxon>
        <taxon>Strigamia</taxon>
    </lineage>
</organism>
<accession>T1IU21</accession>
<dbReference type="HOGENOM" id="CLU_1149676_0_0_1"/>